<feature type="compositionally biased region" description="Low complexity" evidence="4">
    <location>
        <begin position="158"/>
        <end position="174"/>
    </location>
</feature>
<proteinExistence type="predicted"/>
<feature type="modified residue" description="4-aspartylphosphate" evidence="2">
    <location>
        <position position="59"/>
    </location>
</feature>
<dbReference type="PANTHER" id="PTHR44591">
    <property type="entry name" value="STRESS RESPONSE REGULATOR PROTEIN 1"/>
    <property type="match status" value="1"/>
</dbReference>
<feature type="compositionally biased region" description="Low complexity" evidence="4">
    <location>
        <begin position="184"/>
        <end position="223"/>
    </location>
</feature>
<dbReference type="InterPro" id="IPR050595">
    <property type="entry name" value="Bact_response_regulator"/>
</dbReference>
<dbReference type="SMART" id="SM00448">
    <property type="entry name" value="REC"/>
    <property type="match status" value="1"/>
</dbReference>
<dbReference type="Proteomes" id="UP000435837">
    <property type="component" value="Unassembled WGS sequence"/>
</dbReference>
<protein>
    <recommendedName>
        <fullName evidence="5">Response regulatory domain-containing protein</fullName>
    </recommendedName>
</protein>
<evidence type="ECO:0000256" key="4">
    <source>
        <dbReference type="SAM" id="MobiDB-lite"/>
    </source>
</evidence>
<reference evidence="6 7" key="1">
    <citation type="submission" date="2019-12" db="EMBL/GenBank/DDBJ databases">
        <title>Whole genome shotgun sequence of Streptomyces caniferus NBRC 15389.</title>
        <authorList>
            <person name="Ichikawa N."/>
            <person name="Kimura A."/>
            <person name="Kitahashi Y."/>
            <person name="Komaki H."/>
            <person name="Tamura T."/>
        </authorList>
    </citation>
    <scope>NUCLEOTIDE SEQUENCE [LARGE SCALE GENOMIC DNA]</scope>
    <source>
        <strain evidence="6 7">NBRC 15389</strain>
    </source>
</reference>
<dbReference type="GO" id="GO:0000160">
    <property type="term" value="P:phosphorelay signal transduction system"/>
    <property type="evidence" value="ECO:0007669"/>
    <property type="project" value="InterPro"/>
</dbReference>
<dbReference type="RefSeq" id="WP_159482011.1">
    <property type="nucleotide sequence ID" value="NZ_BLIN01000005.1"/>
</dbReference>
<dbReference type="SUPFAM" id="SSF52172">
    <property type="entry name" value="CheY-like"/>
    <property type="match status" value="1"/>
</dbReference>
<dbReference type="Pfam" id="PF00072">
    <property type="entry name" value="Response_reg"/>
    <property type="match status" value="1"/>
</dbReference>
<gene>
    <name evidence="6" type="ORF">Scani_76230</name>
</gene>
<dbReference type="InterPro" id="IPR011006">
    <property type="entry name" value="CheY-like_superfamily"/>
</dbReference>
<evidence type="ECO:0000256" key="3">
    <source>
        <dbReference type="SAM" id="Coils"/>
    </source>
</evidence>
<evidence type="ECO:0000259" key="5">
    <source>
        <dbReference type="PROSITE" id="PS50110"/>
    </source>
</evidence>
<evidence type="ECO:0000256" key="1">
    <source>
        <dbReference type="ARBA" id="ARBA00022553"/>
    </source>
</evidence>
<dbReference type="EMBL" id="BLIN01000005">
    <property type="protein sequence ID" value="GFE11355.1"/>
    <property type="molecule type" value="Genomic_DNA"/>
</dbReference>
<keyword evidence="3" id="KW-0175">Coiled coil</keyword>
<dbReference type="PANTHER" id="PTHR44591:SF3">
    <property type="entry name" value="RESPONSE REGULATORY DOMAIN-CONTAINING PROTEIN"/>
    <property type="match status" value="1"/>
</dbReference>
<feature type="compositionally biased region" description="Pro residues" evidence="4">
    <location>
        <begin position="238"/>
        <end position="247"/>
    </location>
</feature>
<name>A0A640SPH4_9ACTN</name>
<feature type="domain" description="Response regulatory" evidence="5">
    <location>
        <begin position="10"/>
        <end position="127"/>
    </location>
</feature>
<accession>A0A640SPH4</accession>
<dbReference type="AlphaFoldDB" id="A0A640SPH4"/>
<sequence length="315" mass="32296">MTTAPDTSPSILIVDDMEENLVALEAVLGSLTQKVVRARSGEEALKAMLREEFAVVLIDVLMPGMNGFETAANIKGLDQTKDVPIILLTGASVDPNYAYRGYTVGAADFLIKPFDPWLLRTKVNVFLELHRKNRQLAAQAEQLKRLLTSEDRPGGEGSPPATTAAAGATDAAPAPSGPSPPPAVSTTAPASASTAAAEGAPAPTSAADPASPVAPPAGQAQQHPPTPGQPAGPTGQPGHPPIPPEGPGAPVSSEPLPQPAAAPAGDASRLAEIAGQLAEVELLLRDAKGSDKERLADRIAELEEAVGRLMVTRGT</sequence>
<comment type="caution">
    <text evidence="6">The sequence shown here is derived from an EMBL/GenBank/DDBJ whole genome shotgun (WGS) entry which is preliminary data.</text>
</comment>
<dbReference type="OrthoDB" id="9812260at2"/>
<evidence type="ECO:0000313" key="6">
    <source>
        <dbReference type="EMBL" id="GFE11355.1"/>
    </source>
</evidence>
<feature type="region of interest" description="Disordered" evidence="4">
    <location>
        <begin position="148"/>
        <end position="268"/>
    </location>
</feature>
<feature type="coiled-coil region" evidence="3">
    <location>
        <begin position="285"/>
        <end position="312"/>
    </location>
</feature>
<organism evidence="6 7">
    <name type="scientific">Streptomyces caniferus</name>
    <dbReference type="NCBI Taxonomy" id="285557"/>
    <lineage>
        <taxon>Bacteria</taxon>
        <taxon>Bacillati</taxon>
        <taxon>Actinomycetota</taxon>
        <taxon>Actinomycetes</taxon>
        <taxon>Kitasatosporales</taxon>
        <taxon>Streptomycetaceae</taxon>
        <taxon>Streptomyces</taxon>
    </lineage>
</organism>
<evidence type="ECO:0000256" key="2">
    <source>
        <dbReference type="PROSITE-ProRule" id="PRU00169"/>
    </source>
</evidence>
<dbReference type="Gene3D" id="3.40.50.2300">
    <property type="match status" value="1"/>
</dbReference>
<keyword evidence="1 2" id="KW-0597">Phosphoprotein</keyword>
<evidence type="ECO:0000313" key="7">
    <source>
        <dbReference type="Proteomes" id="UP000435837"/>
    </source>
</evidence>
<dbReference type="PROSITE" id="PS50110">
    <property type="entry name" value="RESPONSE_REGULATORY"/>
    <property type="match status" value="1"/>
</dbReference>
<dbReference type="InterPro" id="IPR001789">
    <property type="entry name" value="Sig_transdc_resp-reg_receiver"/>
</dbReference>